<dbReference type="InterPro" id="IPR009936">
    <property type="entry name" value="DUF1468"/>
</dbReference>
<keyword evidence="4" id="KW-1185">Reference proteome</keyword>
<evidence type="ECO:0000313" key="4">
    <source>
        <dbReference type="Proteomes" id="UP000315252"/>
    </source>
</evidence>
<keyword evidence="1" id="KW-1133">Transmembrane helix</keyword>
<keyword evidence="1" id="KW-0472">Membrane</keyword>
<feature type="transmembrane region" description="Helical" evidence="1">
    <location>
        <begin position="44"/>
        <end position="63"/>
    </location>
</feature>
<dbReference type="AlphaFoldDB" id="A0A545SXX8"/>
<evidence type="ECO:0000259" key="2">
    <source>
        <dbReference type="Pfam" id="PF07331"/>
    </source>
</evidence>
<feature type="domain" description="DUF1468" evidence="2">
    <location>
        <begin position="20"/>
        <end position="155"/>
    </location>
</feature>
<dbReference type="Proteomes" id="UP000315252">
    <property type="component" value="Unassembled WGS sequence"/>
</dbReference>
<name>A0A545SXX8_9PROT</name>
<evidence type="ECO:0000256" key="1">
    <source>
        <dbReference type="SAM" id="Phobius"/>
    </source>
</evidence>
<protein>
    <submittedName>
        <fullName evidence="3">Tripartite tricarboxylate transporter TctB family protein</fullName>
    </submittedName>
</protein>
<feature type="transmembrane region" description="Helical" evidence="1">
    <location>
        <begin position="130"/>
        <end position="154"/>
    </location>
</feature>
<accession>A0A545SXX8</accession>
<evidence type="ECO:0000313" key="3">
    <source>
        <dbReference type="EMBL" id="TQV69826.1"/>
    </source>
</evidence>
<keyword evidence="1" id="KW-0812">Transmembrane</keyword>
<dbReference type="RefSeq" id="WP_142899877.1">
    <property type="nucleotide sequence ID" value="NZ_ML660071.1"/>
</dbReference>
<comment type="caution">
    <text evidence="3">The sequence shown here is derived from an EMBL/GenBank/DDBJ whole genome shotgun (WGS) entry which is preliminary data.</text>
</comment>
<gene>
    <name evidence="3" type="ORF">FKG95_28525</name>
</gene>
<dbReference type="EMBL" id="VHSH01000020">
    <property type="protein sequence ID" value="TQV69826.1"/>
    <property type="molecule type" value="Genomic_DNA"/>
</dbReference>
<organism evidence="3 4">
    <name type="scientific">Denitrobaculum tricleocarpae</name>
    <dbReference type="NCBI Taxonomy" id="2591009"/>
    <lineage>
        <taxon>Bacteria</taxon>
        <taxon>Pseudomonadati</taxon>
        <taxon>Pseudomonadota</taxon>
        <taxon>Alphaproteobacteria</taxon>
        <taxon>Rhodospirillales</taxon>
        <taxon>Rhodospirillaceae</taxon>
        <taxon>Denitrobaculum</taxon>
    </lineage>
</organism>
<feature type="transmembrane region" description="Helical" evidence="1">
    <location>
        <begin position="83"/>
        <end position="101"/>
    </location>
</feature>
<dbReference type="Pfam" id="PF07331">
    <property type="entry name" value="TctB"/>
    <property type="match status" value="1"/>
</dbReference>
<sequence>MHNRTIQIQLGVGALLASGFLLLVAIPNWVSSPSNVPNIILSPLFWPNTLAGLTGLVGLGLLLTSIRSPKLNTAAVPDVDDRAAAYVRLFAMAVIMGLTMFALPRLGMVWTSMLAFASVAFLIRTSHPVAALISAVVMPLVLYIFFAHVAGVAIPQGVFVRLP</sequence>
<proteinExistence type="predicted"/>
<reference evidence="3 4" key="1">
    <citation type="submission" date="2019-06" db="EMBL/GenBank/DDBJ databases">
        <title>Whole genome sequence for Rhodospirillaceae sp. R148.</title>
        <authorList>
            <person name="Wang G."/>
        </authorList>
    </citation>
    <scope>NUCLEOTIDE SEQUENCE [LARGE SCALE GENOMIC DNA]</scope>
    <source>
        <strain evidence="3 4">R148</strain>
    </source>
</reference>
<feature type="transmembrane region" description="Helical" evidence="1">
    <location>
        <begin position="12"/>
        <end position="32"/>
    </location>
</feature>
<dbReference type="OrthoDB" id="7064868at2"/>